<feature type="transmembrane region" description="Helical" evidence="1">
    <location>
        <begin position="21"/>
        <end position="40"/>
    </location>
</feature>
<dbReference type="InterPro" id="IPR010640">
    <property type="entry name" value="Low_temperature_requirement_A"/>
</dbReference>
<feature type="transmembrane region" description="Helical" evidence="1">
    <location>
        <begin position="85"/>
        <end position="105"/>
    </location>
</feature>
<feature type="transmembrane region" description="Helical" evidence="1">
    <location>
        <begin position="182"/>
        <end position="203"/>
    </location>
</feature>
<keyword evidence="1" id="KW-1133">Transmembrane helix</keyword>
<dbReference type="PANTHER" id="PTHR36840">
    <property type="entry name" value="BLL5714 PROTEIN"/>
    <property type="match status" value="1"/>
</dbReference>
<organism evidence="2 3">
    <name type="scientific">Micromonospora haikouensis</name>
    <dbReference type="NCBI Taxonomy" id="686309"/>
    <lineage>
        <taxon>Bacteria</taxon>
        <taxon>Bacillati</taxon>
        <taxon>Actinomycetota</taxon>
        <taxon>Actinomycetes</taxon>
        <taxon>Micromonosporales</taxon>
        <taxon>Micromonosporaceae</taxon>
        <taxon>Micromonospora</taxon>
    </lineage>
</organism>
<dbReference type="RefSeq" id="WP_176734160.1">
    <property type="nucleotide sequence ID" value="NZ_FMCW01000008.1"/>
</dbReference>
<keyword evidence="1" id="KW-0812">Transmembrane</keyword>
<accession>A0A1C4VBM9</accession>
<gene>
    <name evidence="2" type="ORF">GA0070558_10830</name>
</gene>
<dbReference type="AlphaFoldDB" id="A0A1C4VBM9"/>
<feature type="transmembrane region" description="Helical" evidence="1">
    <location>
        <begin position="291"/>
        <end position="309"/>
    </location>
</feature>
<sequence length="432" mass="46447">MGSRRYPGWRPVRPVAAGARVARVEVFFDLVFVYGFFNVSRFVAEDLSTHGLVKGMLVLALLWLCWIAHMLVAQRVRLGEGIAPLVTLTAMGAVLGIALSIPQAFGDQSGGGPAPVLFPICYFLIRGLHLGLHLYAVRDLPEERRQLVRIGLAVVVSTGLLLAAAFVPDLPGGTDHVWVRPGIWALAVLVEYGNGFAVGLSGWRIAAPGHFVERFELIVIIAFGELIISIGLGSGVLGQPVTWPTFYTTLAGLAAIVSLWWLYFDSLAPAAELAMHGRRGPNRIAAARDGYLYLHLPMIAGLILVALGGEQMVHHLGAAGVDLLGPLPGLGGPLLFTGAALYLVSLVAFQLRVLGTVVWTRVTVVVLVVAAVPVAGRLPALVAVALLTVLTVGLVVAEIVLLAGSRWALHEAVREEREAREVREARWRRHHR</sequence>
<name>A0A1C4VBM9_9ACTN</name>
<feature type="transmembrane region" description="Helical" evidence="1">
    <location>
        <begin position="215"/>
        <end position="237"/>
    </location>
</feature>
<feature type="transmembrane region" description="Helical" evidence="1">
    <location>
        <begin position="329"/>
        <end position="349"/>
    </location>
</feature>
<protein>
    <submittedName>
        <fullName evidence="2">Low temperature requirement protein LtrA</fullName>
    </submittedName>
</protein>
<evidence type="ECO:0000256" key="1">
    <source>
        <dbReference type="SAM" id="Phobius"/>
    </source>
</evidence>
<proteinExistence type="predicted"/>
<dbReference type="EMBL" id="FMCW01000008">
    <property type="protein sequence ID" value="SCE81377.1"/>
    <property type="molecule type" value="Genomic_DNA"/>
</dbReference>
<evidence type="ECO:0000313" key="3">
    <source>
        <dbReference type="Proteomes" id="UP000199375"/>
    </source>
</evidence>
<feature type="transmembrane region" description="Helical" evidence="1">
    <location>
        <begin position="52"/>
        <end position="73"/>
    </location>
</feature>
<dbReference type="Proteomes" id="UP000199375">
    <property type="component" value="Unassembled WGS sequence"/>
</dbReference>
<dbReference type="PANTHER" id="PTHR36840:SF1">
    <property type="entry name" value="BLL5714 PROTEIN"/>
    <property type="match status" value="1"/>
</dbReference>
<feature type="transmembrane region" description="Helical" evidence="1">
    <location>
        <begin position="147"/>
        <end position="167"/>
    </location>
</feature>
<feature type="transmembrane region" description="Helical" evidence="1">
    <location>
        <begin position="356"/>
        <end position="375"/>
    </location>
</feature>
<keyword evidence="1" id="KW-0472">Membrane</keyword>
<reference evidence="2 3" key="1">
    <citation type="submission" date="2016-06" db="EMBL/GenBank/DDBJ databases">
        <authorList>
            <person name="Kjaerup R.B."/>
            <person name="Dalgaard T.S."/>
            <person name="Juul-Madsen H.R."/>
        </authorList>
    </citation>
    <scope>NUCLEOTIDE SEQUENCE [LARGE SCALE GENOMIC DNA]</scope>
    <source>
        <strain evidence="2 3">DSM 45626</strain>
    </source>
</reference>
<feature type="transmembrane region" description="Helical" evidence="1">
    <location>
        <begin position="381"/>
        <end position="404"/>
    </location>
</feature>
<dbReference type="Pfam" id="PF06772">
    <property type="entry name" value="LtrA"/>
    <property type="match status" value="1"/>
</dbReference>
<evidence type="ECO:0000313" key="2">
    <source>
        <dbReference type="EMBL" id="SCE81377.1"/>
    </source>
</evidence>
<feature type="transmembrane region" description="Helical" evidence="1">
    <location>
        <begin position="249"/>
        <end position="270"/>
    </location>
</feature>
<feature type="transmembrane region" description="Helical" evidence="1">
    <location>
        <begin position="117"/>
        <end position="135"/>
    </location>
</feature>